<organism evidence="1 2">
    <name type="scientific">Dactylosporangium salmoneum</name>
    <dbReference type="NCBI Taxonomy" id="53361"/>
    <lineage>
        <taxon>Bacteria</taxon>
        <taxon>Bacillati</taxon>
        <taxon>Actinomycetota</taxon>
        <taxon>Actinomycetes</taxon>
        <taxon>Micromonosporales</taxon>
        <taxon>Micromonosporaceae</taxon>
        <taxon>Dactylosporangium</taxon>
    </lineage>
</organism>
<dbReference type="InterPro" id="IPR029057">
    <property type="entry name" value="PRTase-like"/>
</dbReference>
<dbReference type="EMBL" id="BAAARV010000033">
    <property type="protein sequence ID" value="GAA2353374.1"/>
    <property type="molecule type" value="Genomic_DNA"/>
</dbReference>
<dbReference type="RefSeq" id="WP_344614393.1">
    <property type="nucleotide sequence ID" value="NZ_BAAARV010000033.1"/>
</dbReference>
<dbReference type="Proteomes" id="UP001501444">
    <property type="component" value="Unassembled WGS sequence"/>
</dbReference>
<sequence>MASFLTRCVRSLRAYGLNVEHCVCLFERLDGDAREGLAQIGVQLRAKYQIDDDALKQLKRSGLLIRSRGADEQHA</sequence>
<protein>
    <submittedName>
        <fullName evidence="1">Uncharacterized protein</fullName>
    </submittedName>
</protein>
<name>A0ABN3GJI3_9ACTN</name>
<comment type="caution">
    <text evidence="1">The sequence shown here is derived from an EMBL/GenBank/DDBJ whole genome shotgun (WGS) entry which is preliminary data.</text>
</comment>
<evidence type="ECO:0000313" key="2">
    <source>
        <dbReference type="Proteomes" id="UP001501444"/>
    </source>
</evidence>
<accession>A0ABN3GJI3</accession>
<gene>
    <name evidence="1" type="ORF">GCM10010170_044660</name>
</gene>
<reference evidence="1 2" key="1">
    <citation type="journal article" date="2019" name="Int. J. Syst. Evol. Microbiol.">
        <title>The Global Catalogue of Microorganisms (GCM) 10K type strain sequencing project: providing services to taxonomists for standard genome sequencing and annotation.</title>
        <authorList>
            <consortium name="The Broad Institute Genomics Platform"/>
            <consortium name="The Broad Institute Genome Sequencing Center for Infectious Disease"/>
            <person name="Wu L."/>
            <person name="Ma J."/>
        </authorList>
    </citation>
    <scope>NUCLEOTIDE SEQUENCE [LARGE SCALE GENOMIC DNA]</scope>
    <source>
        <strain evidence="1 2">JCM 3272</strain>
    </source>
</reference>
<dbReference type="SUPFAM" id="SSF53271">
    <property type="entry name" value="PRTase-like"/>
    <property type="match status" value="1"/>
</dbReference>
<proteinExistence type="predicted"/>
<dbReference type="Gene3D" id="3.40.50.2020">
    <property type="match status" value="1"/>
</dbReference>
<keyword evidence="2" id="KW-1185">Reference proteome</keyword>
<evidence type="ECO:0000313" key="1">
    <source>
        <dbReference type="EMBL" id="GAA2353374.1"/>
    </source>
</evidence>